<keyword evidence="2" id="KW-1133">Transmembrane helix</keyword>
<name>A0AAD9NDS4_9ANNE</name>
<reference evidence="4" key="1">
    <citation type="journal article" date="2023" name="Mol. Biol. Evol.">
        <title>Third-Generation Sequencing Reveals the Adaptive Role of the Epigenome in Three Deep-Sea Polychaetes.</title>
        <authorList>
            <person name="Perez M."/>
            <person name="Aroh O."/>
            <person name="Sun Y."/>
            <person name="Lan Y."/>
            <person name="Juniper S.K."/>
            <person name="Young C.R."/>
            <person name="Angers B."/>
            <person name="Qian P.Y."/>
        </authorList>
    </citation>
    <scope>NUCLEOTIDE SEQUENCE</scope>
    <source>
        <strain evidence="4">P08H-3</strain>
    </source>
</reference>
<feature type="compositionally biased region" description="Low complexity" evidence="1">
    <location>
        <begin position="349"/>
        <end position="361"/>
    </location>
</feature>
<dbReference type="Pfam" id="PF00090">
    <property type="entry name" value="TSP_1"/>
    <property type="match status" value="1"/>
</dbReference>
<dbReference type="InterPro" id="IPR036383">
    <property type="entry name" value="TSP1_rpt_sf"/>
</dbReference>
<evidence type="ECO:0000256" key="1">
    <source>
        <dbReference type="SAM" id="MobiDB-lite"/>
    </source>
</evidence>
<evidence type="ECO:0000313" key="4">
    <source>
        <dbReference type="EMBL" id="KAK2166315.1"/>
    </source>
</evidence>
<comment type="caution">
    <text evidence="4">The sequence shown here is derived from an EMBL/GenBank/DDBJ whole genome shotgun (WGS) entry which is preliminary data.</text>
</comment>
<feature type="chain" id="PRO_5042026948" evidence="3">
    <location>
        <begin position="27"/>
        <end position="361"/>
    </location>
</feature>
<organism evidence="4 5">
    <name type="scientific">Paralvinella palmiformis</name>
    <dbReference type="NCBI Taxonomy" id="53620"/>
    <lineage>
        <taxon>Eukaryota</taxon>
        <taxon>Metazoa</taxon>
        <taxon>Spiralia</taxon>
        <taxon>Lophotrochozoa</taxon>
        <taxon>Annelida</taxon>
        <taxon>Polychaeta</taxon>
        <taxon>Sedentaria</taxon>
        <taxon>Canalipalpata</taxon>
        <taxon>Terebellida</taxon>
        <taxon>Terebelliformia</taxon>
        <taxon>Alvinellidae</taxon>
        <taxon>Paralvinella</taxon>
    </lineage>
</organism>
<dbReference type="InterPro" id="IPR000884">
    <property type="entry name" value="TSP1_rpt"/>
</dbReference>
<feature type="signal peptide" evidence="3">
    <location>
        <begin position="1"/>
        <end position="26"/>
    </location>
</feature>
<accession>A0AAD9NDS4</accession>
<keyword evidence="3" id="KW-0732">Signal</keyword>
<keyword evidence="5" id="KW-1185">Reference proteome</keyword>
<protein>
    <submittedName>
        <fullName evidence="4">Uncharacterized protein</fullName>
    </submittedName>
</protein>
<feature type="transmembrane region" description="Helical" evidence="2">
    <location>
        <begin position="255"/>
        <end position="282"/>
    </location>
</feature>
<dbReference type="Gene3D" id="2.20.100.10">
    <property type="entry name" value="Thrombospondin type-1 (TSP1) repeat"/>
    <property type="match status" value="1"/>
</dbReference>
<gene>
    <name evidence="4" type="ORF">LSH36_40g16089</name>
</gene>
<dbReference type="AlphaFoldDB" id="A0AAD9NDS4"/>
<keyword evidence="2" id="KW-0812">Transmembrane</keyword>
<dbReference type="EMBL" id="JAODUP010000040">
    <property type="protein sequence ID" value="KAK2166315.1"/>
    <property type="molecule type" value="Genomic_DNA"/>
</dbReference>
<sequence length="361" mass="40603">MSRRSGVGHIMAGFLLMSVLLALTISEGINVWSEWSNQAKCIRSCSKPSGTAIYRRKCVKCDGENCKPSDILCCDGRNVKKELCYVATQCTGKGSYRGEWTEWSTLHMCPSLDGSCSDKTKISFRRCVLPAAFRSRLMIFRCPEESLTTKVERCPCEMSVWSEWSEWTICSPPGNGTRTRERVCIRRNSIVCRGVSLEKAACSTVPEFSGLGHIRIRRHSFNRSIPRPTPMMEQIKKDFMQLDYDNSVMAELPKWALPAGVGGVLGFVFCTSCCFVFTRVYIKKCLAKRSQKKKDEAEKEKEWKLLHPNLPMPKTESVPPESPPNTFTKFSIVLRSMHSKHDSPTLDQSSAPSSEPTSPSP</sequence>
<evidence type="ECO:0000256" key="2">
    <source>
        <dbReference type="SAM" id="Phobius"/>
    </source>
</evidence>
<dbReference type="Proteomes" id="UP001208570">
    <property type="component" value="Unassembled WGS sequence"/>
</dbReference>
<proteinExistence type="predicted"/>
<feature type="region of interest" description="Disordered" evidence="1">
    <location>
        <begin position="307"/>
        <end position="361"/>
    </location>
</feature>
<dbReference type="PROSITE" id="PS50092">
    <property type="entry name" value="TSP1"/>
    <property type="match status" value="1"/>
</dbReference>
<keyword evidence="2" id="KW-0472">Membrane</keyword>
<dbReference type="SUPFAM" id="SSF82895">
    <property type="entry name" value="TSP-1 type 1 repeat"/>
    <property type="match status" value="1"/>
</dbReference>
<evidence type="ECO:0000256" key="3">
    <source>
        <dbReference type="SAM" id="SignalP"/>
    </source>
</evidence>
<evidence type="ECO:0000313" key="5">
    <source>
        <dbReference type="Proteomes" id="UP001208570"/>
    </source>
</evidence>